<dbReference type="FunFam" id="1.10.730.10:FF:000002">
    <property type="entry name" value="Leucine--tRNA ligase"/>
    <property type="match status" value="1"/>
</dbReference>
<dbReference type="InterPro" id="IPR013155">
    <property type="entry name" value="M/V/L/I-tRNA-synth_anticd-bd"/>
</dbReference>
<evidence type="ECO:0000256" key="4">
    <source>
        <dbReference type="ARBA" id="ARBA00022741"/>
    </source>
</evidence>
<dbReference type="Pfam" id="PF13603">
    <property type="entry name" value="tRNA-synt_1_2"/>
    <property type="match status" value="1"/>
</dbReference>
<evidence type="ECO:0000256" key="2">
    <source>
        <dbReference type="ARBA" id="ARBA00022490"/>
    </source>
</evidence>
<dbReference type="CDD" id="cd00812">
    <property type="entry name" value="LeuRS_core"/>
    <property type="match status" value="1"/>
</dbReference>
<evidence type="ECO:0000259" key="11">
    <source>
        <dbReference type="Pfam" id="PF00133"/>
    </source>
</evidence>
<feature type="binding site" evidence="9">
    <location>
        <position position="560"/>
    </location>
    <ligand>
        <name>ATP</name>
        <dbReference type="ChEBI" id="CHEBI:30616"/>
    </ligand>
</feature>
<comment type="catalytic activity">
    <reaction evidence="8 9">
        <text>tRNA(Leu) + L-leucine + ATP = L-leucyl-tRNA(Leu) + AMP + diphosphate</text>
        <dbReference type="Rhea" id="RHEA:11688"/>
        <dbReference type="Rhea" id="RHEA-COMP:9613"/>
        <dbReference type="Rhea" id="RHEA-COMP:9622"/>
        <dbReference type="ChEBI" id="CHEBI:30616"/>
        <dbReference type="ChEBI" id="CHEBI:33019"/>
        <dbReference type="ChEBI" id="CHEBI:57427"/>
        <dbReference type="ChEBI" id="CHEBI:78442"/>
        <dbReference type="ChEBI" id="CHEBI:78494"/>
        <dbReference type="ChEBI" id="CHEBI:456215"/>
        <dbReference type="EC" id="6.1.1.4"/>
    </reaction>
</comment>
<dbReference type="Pfam" id="PF00133">
    <property type="entry name" value="tRNA-synt_1"/>
    <property type="match status" value="1"/>
</dbReference>
<evidence type="ECO:0000256" key="3">
    <source>
        <dbReference type="ARBA" id="ARBA00022598"/>
    </source>
</evidence>
<dbReference type="PROSITE" id="PS00178">
    <property type="entry name" value="AA_TRNA_LIGASE_I"/>
    <property type="match status" value="1"/>
</dbReference>
<dbReference type="GO" id="GO:0006429">
    <property type="term" value="P:leucyl-tRNA aminoacylation"/>
    <property type="evidence" value="ECO:0007669"/>
    <property type="project" value="UniProtKB-UniRule"/>
</dbReference>
<evidence type="ECO:0000259" key="14">
    <source>
        <dbReference type="Pfam" id="PF13603"/>
    </source>
</evidence>
<evidence type="ECO:0000259" key="13">
    <source>
        <dbReference type="Pfam" id="PF09334"/>
    </source>
</evidence>
<dbReference type="SUPFAM" id="SSF47323">
    <property type="entry name" value="Anticodon-binding domain of a subclass of class I aminoacyl-tRNA synthetases"/>
    <property type="match status" value="1"/>
</dbReference>
<evidence type="ECO:0000256" key="1">
    <source>
        <dbReference type="ARBA" id="ARBA00005594"/>
    </source>
</evidence>
<dbReference type="SUPFAM" id="SSF50677">
    <property type="entry name" value="ValRS/IleRS/LeuRS editing domain"/>
    <property type="match status" value="1"/>
</dbReference>
<organism evidence="15 16">
    <name type="scientific">SAR86 cluster bacterium</name>
    <dbReference type="NCBI Taxonomy" id="2030880"/>
    <lineage>
        <taxon>Bacteria</taxon>
        <taxon>Pseudomonadati</taxon>
        <taxon>Pseudomonadota</taxon>
        <taxon>Gammaproteobacteria</taxon>
        <taxon>SAR86 cluster</taxon>
    </lineage>
</organism>
<keyword evidence="3 9" id="KW-0436">Ligase</keyword>
<dbReference type="InterPro" id="IPR025709">
    <property type="entry name" value="Leu_tRNA-synth_edit"/>
</dbReference>
<keyword evidence="7 9" id="KW-0030">Aminoacyl-tRNA synthetase</keyword>
<dbReference type="Pfam" id="PF09334">
    <property type="entry name" value="tRNA-synt_1g"/>
    <property type="match status" value="1"/>
</dbReference>
<dbReference type="AlphaFoldDB" id="A0A520MRE5"/>
<dbReference type="PRINTS" id="PR00985">
    <property type="entry name" value="TRNASYNTHLEU"/>
</dbReference>
<feature type="domain" description="Methionyl/Leucyl tRNA synthetase" evidence="13">
    <location>
        <begin position="39"/>
        <end position="171"/>
    </location>
</feature>
<proteinExistence type="inferred from homology"/>
<feature type="domain" description="Methionyl/Valyl/Leucyl/Isoleucyl-tRNA synthetase anticodon-binding" evidence="12">
    <location>
        <begin position="636"/>
        <end position="754"/>
    </location>
</feature>
<evidence type="ECO:0000256" key="9">
    <source>
        <dbReference type="HAMAP-Rule" id="MF_00049"/>
    </source>
</evidence>
<sequence length="793" mass="91262">MNEIYDFNTIETTIQEDWKANKTFEVNKNSNKPKYYCLSMLPYPSGNLHMGHVRNYSIGDAVSRYKKLKGFNVLQPMGWDAFGLPAENAAISKNIHPQDWTEQNINQMKKQLDSLGFGYDWSKEINTSDQSYYKFEQGLFLKFYEKGLAYRKKSLVNWDPVDKTVLANEQVIDGKGWRTGADVELKEIETWFLKITDYADELEAGLDTIDWPENVKNMQKNWIGKSKGTEIKFETDNGRTLNAFTTRPDTIYGVTFFGISPNHPIVKELQKEDKGIKAFLEETRKVSSAEADQAKAEKLGYKTKINIIHPLLKTNIPVWIINYVLMDYGTGAIMGVPAHDERDFDFANKYSIPITRVISSEEDLPFSGSGPLVNSQDLDGFMPEEAFEKISNTLAQSGKAKILNQYRLRDWGISRQRYWGCPIPMEYKNGEAYPAKKLPVILPVSEDGSYEPLHQNDSFRCPNDDIERETDTFDTFMESSWYFARYTSAENDKDIFDENTNYWLPVDLYIGGVEHAILHLLYSRFFFKVLRDLNMVKGDEPFKKLLTQGMVLKDGAKMSKSKGNTVDPKEYIENYGADSIRTFMIFASPPEQSLEWSDNGLEGCHRFLKRLWALSYKIINLEDSSFIKSKDSLNDECKDLFVKINDDYEKRLNLNTVVSSCMEILNNINKRFSSAGAECSKEDLITTYDFLLLALSPIAPHISEQLYKEILGKELQDASWPSNEFFEKNETEVKYLIQVNGRVRANIMLEPSLSEGEVKQKAKEHENVSRHLENKDIIKVIFIKNKLINFVHS</sequence>
<keyword evidence="2 9" id="KW-0963">Cytoplasm</keyword>
<feature type="short sequence motif" description="'KMSKS' region" evidence="9">
    <location>
        <begin position="557"/>
        <end position="561"/>
    </location>
</feature>
<dbReference type="GO" id="GO:0004823">
    <property type="term" value="F:leucine-tRNA ligase activity"/>
    <property type="evidence" value="ECO:0007669"/>
    <property type="project" value="UniProtKB-UniRule"/>
</dbReference>
<dbReference type="PANTHER" id="PTHR43740:SF2">
    <property type="entry name" value="LEUCINE--TRNA LIGASE, MITOCHONDRIAL"/>
    <property type="match status" value="1"/>
</dbReference>
<dbReference type="InterPro" id="IPR015413">
    <property type="entry name" value="Methionyl/Leucyl_tRNA_Synth"/>
</dbReference>
<dbReference type="EC" id="6.1.1.4" evidence="9"/>
<feature type="domain" description="Leucyl-tRNA synthetase editing" evidence="14">
    <location>
        <begin position="220"/>
        <end position="394"/>
    </location>
</feature>
<evidence type="ECO:0000256" key="10">
    <source>
        <dbReference type="RuleBase" id="RU363035"/>
    </source>
</evidence>
<comment type="similarity">
    <text evidence="1 9 10">Belongs to the class-I aminoacyl-tRNA synthetase family.</text>
</comment>
<dbReference type="NCBIfam" id="TIGR00396">
    <property type="entry name" value="leuS_bact"/>
    <property type="match status" value="1"/>
</dbReference>
<evidence type="ECO:0000256" key="5">
    <source>
        <dbReference type="ARBA" id="ARBA00022840"/>
    </source>
</evidence>
<dbReference type="PANTHER" id="PTHR43740">
    <property type="entry name" value="LEUCYL-TRNA SYNTHETASE"/>
    <property type="match status" value="1"/>
</dbReference>
<dbReference type="Pfam" id="PF08264">
    <property type="entry name" value="Anticodon_1"/>
    <property type="match status" value="1"/>
</dbReference>
<dbReference type="GO" id="GO:0002161">
    <property type="term" value="F:aminoacyl-tRNA deacylase activity"/>
    <property type="evidence" value="ECO:0007669"/>
    <property type="project" value="InterPro"/>
</dbReference>
<reference evidence="15 16" key="1">
    <citation type="submission" date="2019-02" db="EMBL/GenBank/DDBJ databases">
        <title>Prokaryotic population dynamics and viral predation in marine succession experiment using metagenomics: the confinement effect.</title>
        <authorList>
            <person name="Haro-Moreno J.M."/>
            <person name="Rodriguez-Valera F."/>
            <person name="Lopez-Perez M."/>
        </authorList>
    </citation>
    <scope>NUCLEOTIDE SEQUENCE [LARGE SCALE GENOMIC DNA]</scope>
    <source>
        <strain evidence="15">MED-G166</strain>
    </source>
</reference>
<dbReference type="InterPro" id="IPR002300">
    <property type="entry name" value="aa-tRNA-synth_Ia"/>
</dbReference>
<dbReference type="InterPro" id="IPR009008">
    <property type="entry name" value="Val/Leu/Ile-tRNA-synth_edit"/>
</dbReference>
<keyword evidence="6 9" id="KW-0648">Protein biosynthesis</keyword>
<evidence type="ECO:0000313" key="16">
    <source>
        <dbReference type="Proteomes" id="UP000320146"/>
    </source>
</evidence>
<dbReference type="HAMAP" id="MF_00049_B">
    <property type="entry name" value="Leu_tRNA_synth_B"/>
    <property type="match status" value="1"/>
</dbReference>
<keyword evidence="5 9" id="KW-0067">ATP-binding</keyword>
<evidence type="ECO:0000259" key="12">
    <source>
        <dbReference type="Pfam" id="PF08264"/>
    </source>
</evidence>
<dbReference type="Proteomes" id="UP000320146">
    <property type="component" value="Unassembled WGS sequence"/>
</dbReference>
<dbReference type="EMBL" id="SHBL01000025">
    <property type="protein sequence ID" value="RZO23789.1"/>
    <property type="molecule type" value="Genomic_DNA"/>
</dbReference>
<protein>
    <recommendedName>
        <fullName evidence="9">Leucine--tRNA ligase</fullName>
        <ecNumber evidence="9">6.1.1.4</ecNumber>
    </recommendedName>
    <alternativeName>
        <fullName evidence="9">Leucyl-tRNA synthetase</fullName>
        <shortName evidence="9">LeuRS</shortName>
    </alternativeName>
</protein>
<keyword evidence="4 9" id="KW-0547">Nucleotide-binding</keyword>
<dbReference type="GO" id="GO:0005524">
    <property type="term" value="F:ATP binding"/>
    <property type="evidence" value="ECO:0007669"/>
    <property type="project" value="UniProtKB-UniRule"/>
</dbReference>
<accession>A0A520MRE5</accession>
<dbReference type="InterPro" id="IPR009080">
    <property type="entry name" value="tRNAsynth_Ia_anticodon-bd"/>
</dbReference>
<dbReference type="Gene3D" id="3.10.20.590">
    <property type="match status" value="1"/>
</dbReference>
<dbReference type="InterPro" id="IPR014729">
    <property type="entry name" value="Rossmann-like_a/b/a_fold"/>
</dbReference>
<dbReference type="Gene3D" id="3.40.50.620">
    <property type="entry name" value="HUPs"/>
    <property type="match status" value="2"/>
</dbReference>
<evidence type="ECO:0000256" key="8">
    <source>
        <dbReference type="ARBA" id="ARBA00047469"/>
    </source>
</evidence>
<dbReference type="InterPro" id="IPR002302">
    <property type="entry name" value="Leu-tRNA-ligase"/>
</dbReference>
<evidence type="ECO:0000256" key="6">
    <source>
        <dbReference type="ARBA" id="ARBA00022917"/>
    </source>
</evidence>
<comment type="subcellular location">
    <subcellularLocation>
        <location evidence="9">Cytoplasm</location>
    </subcellularLocation>
</comment>
<dbReference type="CDD" id="cd07958">
    <property type="entry name" value="Anticodon_Ia_Leu_BEm"/>
    <property type="match status" value="1"/>
</dbReference>
<dbReference type="Gene3D" id="1.10.730.10">
    <property type="entry name" value="Isoleucyl-tRNA Synthetase, Domain 1"/>
    <property type="match status" value="1"/>
</dbReference>
<dbReference type="SUPFAM" id="SSF52374">
    <property type="entry name" value="Nucleotidylyl transferase"/>
    <property type="match status" value="1"/>
</dbReference>
<comment type="caution">
    <text evidence="15">The sequence shown here is derived from an EMBL/GenBank/DDBJ whole genome shotgun (WGS) entry which is preliminary data.</text>
</comment>
<dbReference type="GO" id="GO:0005829">
    <property type="term" value="C:cytosol"/>
    <property type="evidence" value="ECO:0007669"/>
    <property type="project" value="TreeGrafter"/>
</dbReference>
<evidence type="ECO:0000256" key="7">
    <source>
        <dbReference type="ARBA" id="ARBA00023146"/>
    </source>
</evidence>
<gene>
    <name evidence="9" type="primary">leuS</name>
    <name evidence="15" type="ORF">EVA99_03210</name>
</gene>
<name>A0A520MRE5_9GAMM</name>
<feature type="domain" description="Aminoacyl-tRNA synthetase class Ia" evidence="11">
    <location>
        <begin position="408"/>
        <end position="596"/>
    </location>
</feature>
<feature type="short sequence motif" description="'HIGH' region" evidence="9">
    <location>
        <begin position="42"/>
        <end position="52"/>
    </location>
</feature>
<dbReference type="InterPro" id="IPR001412">
    <property type="entry name" value="aa-tRNA-synth_I_CS"/>
</dbReference>
<evidence type="ECO:0000313" key="15">
    <source>
        <dbReference type="EMBL" id="RZO23789.1"/>
    </source>
</evidence>